<dbReference type="Pfam" id="PF00171">
    <property type="entry name" value="Aldedh"/>
    <property type="match status" value="1"/>
</dbReference>
<accession>A0ABV0BA82</accession>
<dbReference type="EMBL" id="JBDIZK010000009">
    <property type="protein sequence ID" value="MEN3748454.1"/>
    <property type="molecule type" value="Genomic_DNA"/>
</dbReference>
<dbReference type="EC" id="1.2.1.-" evidence="4"/>
<dbReference type="PANTHER" id="PTHR43353">
    <property type="entry name" value="SUCCINATE-SEMIALDEHYDE DEHYDROGENASE, MITOCHONDRIAL"/>
    <property type="match status" value="1"/>
</dbReference>
<dbReference type="InterPro" id="IPR016162">
    <property type="entry name" value="Ald_DH_N"/>
</dbReference>
<keyword evidence="5" id="KW-1185">Reference proteome</keyword>
<dbReference type="InterPro" id="IPR050740">
    <property type="entry name" value="Aldehyde_DH_Superfamily"/>
</dbReference>
<reference evidence="4 5" key="1">
    <citation type="submission" date="2024-05" db="EMBL/GenBank/DDBJ databases">
        <title>Sphingomonas sp. HF-S3 16S ribosomal RNA gene Genome sequencing and assembly.</title>
        <authorList>
            <person name="Lee H."/>
        </authorList>
    </citation>
    <scope>NUCLEOTIDE SEQUENCE [LARGE SCALE GENOMIC DNA]</scope>
    <source>
        <strain evidence="4 5">HF-S3</strain>
    </source>
</reference>
<gene>
    <name evidence="4" type="ORF">TPR58_14860</name>
</gene>
<evidence type="ECO:0000256" key="2">
    <source>
        <dbReference type="ARBA" id="ARBA00023002"/>
    </source>
</evidence>
<dbReference type="PANTHER" id="PTHR43353:SF5">
    <property type="entry name" value="SUCCINATE-SEMIALDEHYDE DEHYDROGENASE, MITOCHONDRIAL"/>
    <property type="match status" value="1"/>
</dbReference>
<comment type="caution">
    <text evidence="4">The sequence shown here is derived from an EMBL/GenBank/DDBJ whole genome shotgun (WGS) entry which is preliminary data.</text>
</comment>
<dbReference type="GO" id="GO:0016491">
    <property type="term" value="F:oxidoreductase activity"/>
    <property type="evidence" value="ECO:0007669"/>
    <property type="project" value="UniProtKB-KW"/>
</dbReference>
<protein>
    <submittedName>
        <fullName evidence="4">NAD-dependent succinate-semialdehyde dehydrogenase</fullName>
        <ecNumber evidence="4">1.2.1.-</ecNumber>
    </submittedName>
</protein>
<evidence type="ECO:0000256" key="1">
    <source>
        <dbReference type="ARBA" id="ARBA00009986"/>
    </source>
</evidence>
<organism evidence="4 5">
    <name type="scientific">Sphingomonas rustica</name>
    <dbReference type="NCBI Taxonomy" id="3103142"/>
    <lineage>
        <taxon>Bacteria</taxon>
        <taxon>Pseudomonadati</taxon>
        <taxon>Pseudomonadota</taxon>
        <taxon>Alphaproteobacteria</taxon>
        <taxon>Sphingomonadales</taxon>
        <taxon>Sphingomonadaceae</taxon>
        <taxon>Sphingomonas</taxon>
    </lineage>
</organism>
<dbReference type="Proteomes" id="UP001427805">
    <property type="component" value="Unassembled WGS sequence"/>
</dbReference>
<dbReference type="InterPro" id="IPR015590">
    <property type="entry name" value="Aldehyde_DH_dom"/>
</dbReference>
<evidence type="ECO:0000313" key="4">
    <source>
        <dbReference type="EMBL" id="MEN3748454.1"/>
    </source>
</evidence>
<dbReference type="RefSeq" id="WP_346247484.1">
    <property type="nucleotide sequence ID" value="NZ_JBDIZK010000009.1"/>
</dbReference>
<dbReference type="Gene3D" id="3.40.605.10">
    <property type="entry name" value="Aldehyde Dehydrogenase, Chain A, domain 1"/>
    <property type="match status" value="1"/>
</dbReference>
<feature type="domain" description="Aldehyde dehydrogenase" evidence="3">
    <location>
        <begin position="15"/>
        <end position="473"/>
    </location>
</feature>
<evidence type="ECO:0000259" key="3">
    <source>
        <dbReference type="Pfam" id="PF00171"/>
    </source>
</evidence>
<comment type="similarity">
    <text evidence="1">Belongs to the aldehyde dehydrogenase family.</text>
</comment>
<dbReference type="InterPro" id="IPR016160">
    <property type="entry name" value="Ald_DH_CS_CYS"/>
</dbReference>
<dbReference type="InterPro" id="IPR016161">
    <property type="entry name" value="Ald_DH/histidinol_DH"/>
</dbReference>
<dbReference type="Gene3D" id="3.40.309.10">
    <property type="entry name" value="Aldehyde Dehydrogenase, Chain A, domain 2"/>
    <property type="match status" value="1"/>
</dbReference>
<keyword evidence="2 4" id="KW-0560">Oxidoreductase</keyword>
<dbReference type="SUPFAM" id="SSF53720">
    <property type="entry name" value="ALDH-like"/>
    <property type="match status" value="1"/>
</dbReference>
<proteinExistence type="inferred from homology"/>
<evidence type="ECO:0000313" key="5">
    <source>
        <dbReference type="Proteomes" id="UP001427805"/>
    </source>
</evidence>
<name>A0ABV0BA82_9SPHN</name>
<dbReference type="InterPro" id="IPR016163">
    <property type="entry name" value="Ald_DH_C"/>
</dbReference>
<dbReference type="PROSITE" id="PS00070">
    <property type="entry name" value="ALDEHYDE_DEHYDR_CYS"/>
    <property type="match status" value="1"/>
</dbReference>
<dbReference type="CDD" id="cd07103">
    <property type="entry name" value="ALDH_F5_SSADH_GabD"/>
    <property type="match status" value="1"/>
</dbReference>
<sequence>MTAYPELGLYIDGEWIGTAGREKMAVLDPATGESLGDLPLAGAADLDRALEVADRGFRRWRDTAPEARATILLRTAALIRERIDALAEIATREQGKILAEAKGEGLAAAAMLEFQAGETVRIYGRILPRPAGMRSLVLHQPVGPVAAFCAWNFPLLNVVRKISPAIAAGCSIILKPSEETPGSAVAILKCFQDAGLPGDVAQILFGVPDMVSRHLLASPVTRKLSFTGSVPVGKHLARLAADSMMKTTMELGGHGPVLVFDDCDLERTLDTLVTHKFRNAGQVCVAPTRFYVQDGIYEAFAQGFAERTRKVKLGSGLDSGVQMGPLANPRRPEAIGELIEDARSAGARVLAGGSVIEGKGFFFEPTVIADVPLEARAMNEEPFGPLALMRPFGTIEEAIGQANRLPFGLAAYCFTENARRQNLLADAIEAGMVSINATRLTWPDAPFGGMKDSGFGSEDGPEGIAAHLTTKAVHIA</sequence>